<feature type="non-terminal residue" evidence="1">
    <location>
        <position position="1"/>
    </location>
</feature>
<name>A0AAV5VG54_9BILA</name>
<protein>
    <submittedName>
        <fullName evidence="1">Uncharacterized protein</fullName>
    </submittedName>
</protein>
<gene>
    <name evidence="1" type="ORF">PFISCL1PPCAC_8711</name>
</gene>
<dbReference type="EMBL" id="BTSY01000003">
    <property type="protein sequence ID" value="GMT17414.1"/>
    <property type="molecule type" value="Genomic_DNA"/>
</dbReference>
<keyword evidence="2" id="KW-1185">Reference proteome</keyword>
<organism evidence="1 2">
    <name type="scientific">Pristionchus fissidentatus</name>
    <dbReference type="NCBI Taxonomy" id="1538716"/>
    <lineage>
        <taxon>Eukaryota</taxon>
        <taxon>Metazoa</taxon>
        <taxon>Ecdysozoa</taxon>
        <taxon>Nematoda</taxon>
        <taxon>Chromadorea</taxon>
        <taxon>Rhabditida</taxon>
        <taxon>Rhabditina</taxon>
        <taxon>Diplogasteromorpha</taxon>
        <taxon>Diplogasteroidea</taxon>
        <taxon>Neodiplogasteridae</taxon>
        <taxon>Pristionchus</taxon>
    </lineage>
</organism>
<accession>A0AAV5VG54</accession>
<comment type="caution">
    <text evidence="1">The sequence shown here is derived from an EMBL/GenBank/DDBJ whole genome shotgun (WGS) entry which is preliminary data.</text>
</comment>
<reference evidence="1" key="1">
    <citation type="submission" date="2023-10" db="EMBL/GenBank/DDBJ databases">
        <title>Genome assembly of Pristionchus species.</title>
        <authorList>
            <person name="Yoshida K."/>
            <person name="Sommer R.J."/>
        </authorList>
    </citation>
    <scope>NUCLEOTIDE SEQUENCE</scope>
    <source>
        <strain evidence="1">RS5133</strain>
    </source>
</reference>
<evidence type="ECO:0000313" key="2">
    <source>
        <dbReference type="Proteomes" id="UP001432322"/>
    </source>
</evidence>
<feature type="non-terminal residue" evidence="1">
    <location>
        <position position="82"/>
    </location>
</feature>
<dbReference type="AlphaFoldDB" id="A0AAV5VG54"/>
<proteinExistence type="predicted"/>
<evidence type="ECO:0000313" key="1">
    <source>
        <dbReference type="EMBL" id="GMT17414.1"/>
    </source>
</evidence>
<sequence>KQAEIWKKVENQVKSILHVQELLQPNPERFIVERMRATALSDRTDYTNIAALTHALSKVRPDNLVKYLVVTSYRDLSKVMIS</sequence>
<dbReference type="Proteomes" id="UP001432322">
    <property type="component" value="Unassembled WGS sequence"/>
</dbReference>